<reference evidence="7 8" key="1">
    <citation type="submission" date="2018-09" db="EMBL/GenBank/DDBJ databases">
        <title>Altererythrobacter spongiae sp. nov., isolated from a marine sponge.</title>
        <authorList>
            <person name="Zhuang L."/>
            <person name="Luo L."/>
        </authorList>
    </citation>
    <scope>NUCLEOTIDE SEQUENCE [LARGE SCALE GENOMIC DNA]</scope>
    <source>
        <strain evidence="7 8">HN-Y73</strain>
    </source>
</reference>
<feature type="transmembrane region" description="Helical" evidence="4">
    <location>
        <begin position="34"/>
        <end position="58"/>
    </location>
</feature>
<dbReference type="InterPro" id="IPR029787">
    <property type="entry name" value="Nucleotide_cyclase"/>
</dbReference>
<evidence type="ECO:0000313" key="7">
    <source>
        <dbReference type="EMBL" id="RKF23287.1"/>
    </source>
</evidence>
<dbReference type="Gene3D" id="6.10.340.10">
    <property type="match status" value="1"/>
</dbReference>
<dbReference type="CDD" id="cd06225">
    <property type="entry name" value="HAMP"/>
    <property type="match status" value="1"/>
</dbReference>
<evidence type="ECO:0000256" key="4">
    <source>
        <dbReference type="SAM" id="Phobius"/>
    </source>
</evidence>
<keyword evidence="8" id="KW-1185">Reference proteome</keyword>
<dbReference type="CDD" id="cd01949">
    <property type="entry name" value="GGDEF"/>
    <property type="match status" value="1"/>
</dbReference>
<dbReference type="PANTHER" id="PTHR45138">
    <property type="entry name" value="REGULATORY COMPONENTS OF SENSORY TRANSDUCTION SYSTEM"/>
    <property type="match status" value="1"/>
</dbReference>
<dbReference type="OrthoDB" id="384661at2"/>
<feature type="domain" description="GGDEF" evidence="6">
    <location>
        <begin position="516"/>
        <end position="649"/>
    </location>
</feature>
<feature type="transmembrane region" description="Helical" evidence="4">
    <location>
        <begin position="385"/>
        <end position="406"/>
    </location>
</feature>
<evidence type="ECO:0000256" key="1">
    <source>
        <dbReference type="ARBA" id="ARBA00012528"/>
    </source>
</evidence>
<dbReference type="EMBL" id="RAPF01000001">
    <property type="protein sequence ID" value="RKF23287.1"/>
    <property type="molecule type" value="Genomic_DNA"/>
</dbReference>
<evidence type="ECO:0000259" key="6">
    <source>
        <dbReference type="PROSITE" id="PS50887"/>
    </source>
</evidence>
<evidence type="ECO:0000313" key="8">
    <source>
        <dbReference type="Proteomes" id="UP000284395"/>
    </source>
</evidence>
<keyword evidence="4" id="KW-0812">Transmembrane</keyword>
<dbReference type="SMART" id="SM00304">
    <property type="entry name" value="HAMP"/>
    <property type="match status" value="1"/>
</dbReference>
<dbReference type="EC" id="2.7.7.65" evidence="1"/>
<dbReference type="GO" id="GO:0052621">
    <property type="term" value="F:diguanylate cyclase activity"/>
    <property type="evidence" value="ECO:0007669"/>
    <property type="project" value="UniProtKB-EC"/>
</dbReference>
<dbReference type="Gene3D" id="3.30.70.270">
    <property type="match status" value="1"/>
</dbReference>
<dbReference type="CDD" id="cd18773">
    <property type="entry name" value="PDC1_HK_sensor"/>
    <property type="match status" value="1"/>
</dbReference>
<dbReference type="GO" id="GO:0005886">
    <property type="term" value="C:plasma membrane"/>
    <property type="evidence" value="ECO:0007669"/>
    <property type="project" value="TreeGrafter"/>
</dbReference>
<evidence type="ECO:0000259" key="5">
    <source>
        <dbReference type="PROSITE" id="PS50885"/>
    </source>
</evidence>
<dbReference type="PROSITE" id="PS50885">
    <property type="entry name" value="HAMP"/>
    <property type="match status" value="1"/>
</dbReference>
<accession>A0A420ERI5</accession>
<comment type="catalytic activity">
    <reaction evidence="2">
        <text>2 GTP = 3',3'-c-di-GMP + 2 diphosphate</text>
        <dbReference type="Rhea" id="RHEA:24898"/>
        <dbReference type="ChEBI" id="CHEBI:33019"/>
        <dbReference type="ChEBI" id="CHEBI:37565"/>
        <dbReference type="ChEBI" id="CHEBI:58805"/>
        <dbReference type="EC" id="2.7.7.65"/>
    </reaction>
</comment>
<dbReference type="SUPFAM" id="SSF55073">
    <property type="entry name" value="Nucleotide cyclase"/>
    <property type="match status" value="1"/>
</dbReference>
<dbReference type="InterPro" id="IPR000160">
    <property type="entry name" value="GGDEF_dom"/>
</dbReference>
<dbReference type="PROSITE" id="PS50887">
    <property type="entry name" value="GGDEF"/>
    <property type="match status" value="1"/>
</dbReference>
<keyword evidence="3" id="KW-0175">Coiled coil</keyword>
<dbReference type="GO" id="GO:1902201">
    <property type="term" value="P:negative regulation of bacterial-type flagellum-dependent cell motility"/>
    <property type="evidence" value="ECO:0007669"/>
    <property type="project" value="TreeGrafter"/>
</dbReference>
<evidence type="ECO:0000256" key="2">
    <source>
        <dbReference type="ARBA" id="ARBA00034247"/>
    </source>
</evidence>
<protein>
    <recommendedName>
        <fullName evidence="1">diguanylate cyclase</fullName>
        <ecNumber evidence="1">2.7.7.65</ecNumber>
    </recommendedName>
</protein>
<dbReference type="GO" id="GO:0007165">
    <property type="term" value="P:signal transduction"/>
    <property type="evidence" value="ECO:0007669"/>
    <property type="project" value="InterPro"/>
</dbReference>
<feature type="domain" description="HAMP" evidence="5">
    <location>
        <begin position="408"/>
        <end position="466"/>
    </location>
</feature>
<evidence type="ECO:0000256" key="3">
    <source>
        <dbReference type="SAM" id="Coils"/>
    </source>
</evidence>
<dbReference type="AlphaFoldDB" id="A0A420ERI5"/>
<proteinExistence type="predicted"/>
<dbReference type="Pfam" id="PF00672">
    <property type="entry name" value="HAMP"/>
    <property type="match status" value="1"/>
</dbReference>
<dbReference type="GO" id="GO:0043709">
    <property type="term" value="P:cell adhesion involved in single-species biofilm formation"/>
    <property type="evidence" value="ECO:0007669"/>
    <property type="project" value="TreeGrafter"/>
</dbReference>
<dbReference type="InterPro" id="IPR050469">
    <property type="entry name" value="Diguanylate_Cyclase"/>
</dbReference>
<keyword evidence="4" id="KW-0472">Membrane</keyword>
<name>A0A420ERI5_9SPHN</name>
<keyword evidence="4" id="KW-1133">Transmembrane helix</keyword>
<feature type="coiled-coil region" evidence="3">
    <location>
        <begin position="465"/>
        <end position="492"/>
    </location>
</feature>
<dbReference type="PANTHER" id="PTHR45138:SF9">
    <property type="entry name" value="DIGUANYLATE CYCLASE DGCM-RELATED"/>
    <property type="match status" value="1"/>
</dbReference>
<dbReference type="InterPro" id="IPR003660">
    <property type="entry name" value="HAMP_dom"/>
</dbReference>
<dbReference type="Gene3D" id="3.30.450.20">
    <property type="entry name" value="PAS domain"/>
    <property type="match status" value="2"/>
</dbReference>
<sequence length="661" mass="73145">MIFRGRKRPQISLTGQAGLASLPAQSRRSFVTHIIIRLVAISFLGTVAMGGLAFAFLYQQVEQRELESLSDYVAERGGAESQLFLHAERDLDLFRQAFLQSYTDPEVLTDTQFSRYFAAPGDGTVRLKREYYTGYRDEDGIIHNSMTGFVAHEALPLDREQRRRFVLSYRMLDKLAPSWMTDFSDVHISLPEGALIAYWPGMPWGLEADSDMTLTDRAVVKTTSLANDPSRKPIWAGIYFDEAANDWTATYMLPIDAPDGRHLATVNADIALGALLRWITRKSENGEYSLILTDDGSVIAHPALMEKLKDASGEVNVKDLGDPVLLNIYTRLRQSDIPRNGEPLVLNDPDIDAYLGVTELTGTGWWLITVQPHTIMIGNVYRATWVLFLLITALAAMLILAVALVLRKSIAHPLNALKEASEHIADGNYDAVAQGHVPVPEQRDDEIGLLSRSFRNMAQRVGDASDELEKAVADRTRELEQANRKLSDLSLKDPLTDAFNRRAFDHDLALAAGTGSSTVLALFDVDHFKRYNDNYGHTAGDKALCRVVHTLKDTLPDARIYRYGGEEIAALLERETAEQAEEALFTATRIIADCAIPHRASPAGCITISGGMVPLALFKGDARAALQAVDHALYEAKQAGRNRLFRARIADPARPGGFPTP</sequence>
<organism evidence="7 8">
    <name type="scientific">Altericroceibacterium spongiae</name>
    <dbReference type="NCBI Taxonomy" id="2320269"/>
    <lineage>
        <taxon>Bacteria</taxon>
        <taxon>Pseudomonadati</taxon>
        <taxon>Pseudomonadota</taxon>
        <taxon>Alphaproteobacteria</taxon>
        <taxon>Sphingomonadales</taxon>
        <taxon>Erythrobacteraceae</taxon>
        <taxon>Altericroceibacterium</taxon>
    </lineage>
</organism>
<dbReference type="Pfam" id="PF00990">
    <property type="entry name" value="GGDEF"/>
    <property type="match status" value="1"/>
</dbReference>
<dbReference type="SUPFAM" id="SSF158472">
    <property type="entry name" value="HAMP domain-like"/>
    <property type="match status" value="1"/>
</dbReference>
<dbReference type="SMART" id="SM00267">
    <property type="entry name" value="GGDEF"/>
    <property type="match status" value="1"/>
</dbReference>
<dbReference type="Proteomes" id="UP000284395">
    <property type="component" value="Unassembled WGS sequence"/>
</dbReference>
<dbReference type="NCBIfam" id="TIGR00254">
    <property type="entry name" value="GGDEF"/>
    <property type="match status" value="1"/>
</dbReference>
<gene>
    <name evidence="7" type="ORF">D6851_02080</name>
</gene>
<dbReference type="InterPro" id="IPR043128">
    <property type="entry name" value="Rev_trsase/Diguanyl_cyclase"/>
</dbReference>
<comment type="caution">
    <text evidence="7">The sequence shown here is derived from an EMBL/GenBank/DDBJ whole genome shotgun (WGS) entry which is preliminary data.</text>
</comment>